<dbReference type="KEGG" id="nve:5496097"/>
<sequence length="64" mass="7429">MSGFEKECLDAHNMYRMRHGVPPLTWNSELTRDAQSWADTLARENKFEHHPALKELGQGENLAY</sequence>
<dbReference type="EMBL" id="DS478080">
    <property type="protein sequence ID" value="EDO25810.1"/>
    <property type="molecule type" value="Genomic_DNA"/>
</dbReference>
<evidence type="ECO:0000313" key="3">
    <source>
        <dbReference type="Proteomes" id="UP000001593"/>
    </source>
</evidence>
<proteinExistence type="predicted"/>
<evidence type="ECO:0000313" key="2">
    <source>
        <dbReference type="EMBL" id="EDO25810.1"/>
    </source>
</evidence>
<dbReference type="PhylomeDB" id="A8DVE9"/>
<dbReference type="HOGENOM" id="CLU_2929447_0_0_1"/>
<evidence type="ECO:0000259" key="1">
    <source>
        <dbReference type="Pfam" id="PF00188"/>
    </source>
</evidence>
<dbReference type="InterPro" id="IPR001283">
    <property type="entry name" value="CRISP-related"/>
</dbReference>
<dbReference type="Pfam" id="PF00188">
    <property type="entry name" value="CAP"/>
    <property type="match status" value="1"/>
</dbReference>
<dbReference type="SUPFAM" id="SSF55797">
    <property type="entry name" value="PR-1-like"/>
    <property type="match status" value="1"/>
</dbReference>
<dbReference type="InParanoid" id="A8DVE9"/>
<dbReference type="OMA" id="TRDAQSW"/>
<organism evidence="2 3">
    <name type="scientific">Nematostella vectensis</name>
    <name type="common">Starlet sea anemone</name>
    <dbReference type="NCBI Taxonomy" id="45351"/>
    <lineage>
        <taxon>Eukaryota</taxon>
        <taxon>Metazoa</taxon>
        <taxon>Cnidaria</taxon>
        <taxon>Anthozoa</taxon>
        <taxon>Hexacorallia</taxon>
        <taxon>Actiniaria</taxon>
        <taxon>Edwardsiidae</taxon>
        <taxon>Nematostella</taxon>
    </lineage>
</organism>
<gene>
    <name evidence="2" type="ORF">NEMVEDRAFT_v1g156377</name>
</gene>
<dbReference type="InterPro" id="IPR014044">
    <property type="entry name" value="CAP_dom"/>
</dbReference>
<dbReference type="AlphaFoldDB" id="A8DVE9"/>
<name>A8DVE9_NEMVE</name>
<protein>
    <recommendedName>
        <fullName evidence="1">SCP domain-containing protein</fullName>
    </recommendedName>
</protein>
<dbReference type="PANTHER" id="PTHR10334">
    <property type="entry name" value="CYSTEINE-RICH SECRETORY PROTEIN-RELATED"/>
    <property type="match status" value="1"/>
</dbReference>
<dbReference type="InterPro" id="IPR035940">
    <property type="entry name" value="CAP_sf"/>
</dbReference>
<feature type="non-terminal residue" evidence="2">
    <location>
        <position position="64"/>
    </location>
</feature>
<accession>A8DVE9</accession>
<dbReference type="Gene3D" id="3.40.33.10">
    <property type="entry name" value="CAP"/>
    <property type="match status" value="1"/>
</dbReference>
<keyword evidence="3" id="KW-1185">Reference proteome</keyword>
<dbReference type="Proteomes" id="UP000001593">
    <property type="component" value="Unassembled WGS sequence"/>
</dbReference>
<feature type="domain" description="SCP" evidence="1">
    <location>
        <begin position="9"/>
        <end position="54"/>
    </location>
</feature>
<reference evidence="2 3" key="1">
    <citation type="journal article" date="2007" name="Science">
        <title>Sea anemone genome reveals ancestral eumetazoan gene repertoire and genomic organization.</title>
        <authorList>
            <person name="Putnam N.H."/>
            <person name="Srivastava M."/>
            <person name="Hellsten U."/>
            <person name="Dirks B."/>
            <person name="Chapman J."/>
            <person name="Salamov A."/>
            <person name="Terry A."/>
            <person name="Shapiro H."/>
            <person name="Lindquist E."/>
            <person name="Kapitonov V.V."/>
            <person name="Jurka J."/>
            <person name="Genikhovich G."/>
            <person name="Grigoriev I.V."/>
            <person name="Lucas S.M."/>
            <person name="Steele R.E."/>
            <person name="Finnerty J.R."/>
            <person name="Technau U."/>
            <person name="Martindale M.Q."/>
            <person name="Rokhsar D.S."/>
        </authorList>
    </citation>
    <scope>NUCLEOTIDE SEQUENCE [LARGE SCALE GENOMIC DNA]</scope>
    <source>
        <strain evidence="3">CH2 X CH6</strain>
    </source>
</reference>